<dbReference type="AlphaFoldDB" id="Q7RI50"/>
<feature type="non-terminal residue" evidence="1">
    <location>
        <position position="1"/>
    </location>
</feature>
<evidence type="ECO:0000313" key="2">
    <source>
        <dbReference type="Proteomes" id="UP000008553"/>
    </source>
</evidence>
<organism evidence="1 2">
    <name type="scientific">Plasmodium yoelii yoelii</name>
    <dbReference type="NCBI Taxonomy" id="73239"/>
    <lineage>
        <taxon>Eukaryota</taxon>
        <taxon>Sar</taxon>
        <taxon>Alveolata</taxon>
        <taxon>Apicomplexa</taxon>
        <taxon>Aconoidasida</taxon>
        <taxon>Haemosporida</taxon>
        <taxon>Plasmodiidae</taxon>
        <taxon>Plasmodium</taxon>
        <taxon>Plasmodium (Vinckeia)</taxon>
    </lineage>
</organism>
<proteinExistence type="predicted"/>
<sequence length="55" mass="6465">ATFSAIVIFKNIGNIKLFIILYKYKIYNTLWEVSQIRLFFGVKGIFISHIKGHIF</sequence>
<comment type="caution">
    <text evidence="1">The sequence shown here is derived from an EMBL/GenBank/DDBJ whole genome shotgun (WGS) entry which is preliminary data.</text>
</comment>
<protein>
    <submittedName>
        <fullName evidence="1">Uncharacterized protein</fullName>
    </submittedName>
</protein>
<gene>
    <name evidence="1" type="ORF">PY03780</name>
</gene>
<dbReference type="PaxDb" id="73239-Q7RI50"/>
<accession>Q7RI50</accession>
<reference evidence="1 2" key="1">
    <citation type="journal article" date="2002" name="Nature">
        <title>Genome sequence and comparative analysis of the model rodent malaria parasite Plasmodium yoelii yoelii.</title>
        <authorList>
            <person name="Carlton J.M."/>
            <person name="Angiuoli S.V."/>
            <person name="Suh B.B."/>
            <person name="Kooij T.W."/>
            <person name="Pertea M."/>
            <person name="Silva J.C."/>
            <person name="Ermolaeva M.D."/>
            <person name="Allen J.E."/>
            <person name="Selengut J.D."/>
            <person name="Koo H.L."/>
            <person name="Peterson J.D."/>
            <person name="Pop M."/>
            <person name="Kosack D.S."/>
            <person name="Shumway M.F."/>
            <person name="Bidwell S.L."/>
            <person name="Shallom S.J."/>
            <person name="van Aken S.E."/>
            <person name="Riedmuller S.B."/>
            <person name="Feldblyum T.V."/>
            <person name="Cho J.K."/>
            <person name="Quackenbush J."/>
            <person name="Sedegah M."/>
            <person name="Shoaibi A."/>
            <person name="Cummings L.M."/>
            <person name="Florens L."/>
            <person name="Yates J.R."/>
            <person name="Raine J.D."/>
            <person name="Sinden R.E."/>
            <person name="Harris M.A."/>
            <person name="Cunningham D.A."/>
            <person name="Preiser P.R."/>
            <person name="Bergman L.W."/>
            <person name="Vaidya A.B."/>
            <person name="van Lin L.H."/>
            <person name="Janse C.J."/>
            <person name="Waters A.P."/>
            <person name="Smith H.O."/>
            <person name="White O.R."/>
            <person name="Salzberg S.L."/>
            <person name="Venter J.C."/>
            <person name="Fraser C.M."/>
            <person name="Hoffman S.L."/>
            <person name="Gardner M.J."/>
            <person name="Carucci D.J."/>
        </authorList>
    </citation>
    <scope>NUCLEOTIDE SEQUENCE [LARGE SCALE GENOMIC DNA]</scope>
    <source>
        <strain evidence="1 2">17XNL</strain>
    </source>
</reference>
<dbReference type="EMBL" id="AABL01001111">
    <property type="protein sequence ID" value="EAA15547.1"/>
    <property type="molecule type" value="Genomic_DNA"/>
</dbReference>
<keyword evidence="2" id="KW-1185">Reference proteome</keyword>
<name>Q7RI50_PLAYO</name>
<evidence type="ECO:0000313" key="1">
    <source>
        <dbReference type="EMBL" id="EAA15547.1"/>
    </source>
</evidence>
<dbReference type="Proteomes" id="UP000008553">
    <property type="component" value="Unassembled WGS sequence"/>
</dbReference>
<dbReference type="InParanoid" id="Q7RI50"/>